<evidence type="ECO:0000313" key="2">
    <source>
        <dbReference type="EMBL" id="GBO43301.1"/>
    </source>
</evidence>
<keyword evidence="3" id="KW-1185">Reference proteome</keyword>
<feature type="non-terminal residue" evidence="2">
    <location>
        <position position="99"/>
    </location>
</feature>
<feature type="region of interest" description="Disordered" evidence="1">
    <location>
        <begin position="59"/>
        <end position="99"/>
    </location>
</feature>
<name>A0A4Y2X184_ARAVE</name>
<dbReference type="AlphaFoldDB" id="A0A4Y2X184"/>
<organism evidence="2 3">
    <name type="scientific">Araneus ventricosus</name>
    <name type="common">Orbweaver spider</name>
    <name type="synonym">Epeira ventricosa</name>
    <dbReference type="NCBI Taxonomy" id="182803"/>
    <lineage>
        <taxon>Eukaryota</taxon>
        <taxon>Metazoa</taxon>
        <taxon>Ecdysozoa</taxon>
        <taxon>Arthropoda</taxon>
        <taxon>Chelicerata</taxon>
        <taxon>Arachnida</taxon>
        <taxon>Araneae</taxon>
        <taxon>Araneomorphae</taxon>
        <taxon>Entelegynae</taxon>
        <taxon>Araneoidea</taxon>
        <taxon>Araneidae</taxon>
        <taxon>Araneus</taxon>
    </lineage>
</organism>
<proteinExistence type="predicted"/>
<reference evidence="2 3" key="1">
    <citation type="journal article" date="2019" name="Sci. Rep.">
        <title>Orb-weaving spider Araneus ventricosus genome elucidates the spidroin gene catalogue.</title>
        <authorList>
            <person name="Kono N."/>
            <person name="Nakamura H."/>
            <person name="Ohtoshi R."/>
            <person name="Moran D.A.P."/>
            <person name="Shinohara A."/>
            <person name="Yoshida Y."/>
            <person name="Fujiwara M."/>
            <person name="Mori M."/>
            <person name="Tomita M."/>
            <person name="Arakawa K."/>
        </authorList>
    </citation>
    <scope>NUCLEOTIDE SEQUENCE [LARGE SCALE GENOMIC DNA]</scope>
</reference>
<sequence>MIFGSGVHLPARRDGGHFLDHQWQQDGKVLHLCHRPGYRVGLIPGFVVSAGNRSLASRMELGTRQSGSDKRFLPWRPEAARANQPKFGMAPKRSAKKKN</sequence>
<dbReference type="Proteomes" id="UP000499080">
    <property type="component" value="Unassembled WGS sequence"/>
</dbReference>
<gene>
    <name evidence="2" type="ORF">AVEN_13919_1</name>
</gene>
<protein>
    <submittedName>
        <fullName evidence="2">Uncharacterized protein</fullName>
    </submittedName>
</protein>
<accession>A0A4Y2X184</accession>
<evidence type="ECO:0000313" key="3">
    <source>
        <dbReference type="Proteomes" id="UP000499080"/>
    </source>
</evidence>
<evidence type="ECO:0000256" key="1">
    <source>
        <dbReference type="SAM" id="MobiDB-lite"/>
    </source>
</evidence>
<comment type="caution">
    <text evidence="2">The sequence shown here is derived from an EMBL/GenBank/DDBJ whole genome shotgun (WGS) entry which is preliminary data.</text>
</comment>
<dbReference type="EMBL" id="BGPR01069679">
    <property type="protein sequence ID" value="GBO43301.1"/>
    <property type="molecule type" value="Genomic_DNA"/>
</dbReference>